<evidence type="ECO:0000313" key="2">
    <source>
        <dbReference type="EMBL" id="CAI9611087.1"/>
    </source>
</evidence>
<accession>A0ABN9GQE6</accession>
<evidence type="ECO:0000313" key="3">
    <source>
        <dbReference type="Proteomes" id="UP001162483"/>
    </source>
</evidence>
<sequence length="363" mass="39923">MASNEEPDKLSMVLYLSKFYELFRGAPLRPVGTDNENNGEALSSKPSNLILNNYLNLTLPRKRVPKNENKTEENDLNKRRRRTAQIFEETGNFVSESIGSGSECSDTKEVINQNKVRSMATQLLAKFEENAPNTTIRRQKALPLSDNSVPEPPPCDPPPVNPRFAKPQDPPPPPAQPPPTRQFQGIARTPPVVRPPPLPALATAAPVNRLRAAVTVPREADLPEGGDSLSSTCPSALLLTGILERLQHIEEKAQQKRAQALAIRDFHKKNIREKAAHLASMFGPSDIPQVSILECSNSLLSPELPPLSSPIPFYDSPASSSPSSPSSAVSTHCDAQFIRFQFFSSWRLNMWVLATVGNVSSRE</sequence>
<feature type="compositionally biased region" description="Pro residues" evidence="1">
    <location>
        <begin position="150"/>
        <end position="161"/>
    </location>
</feature>
<name>A0ABN9GQE6_9NEOB</name>
<protein>
    <submittedName>
        <fullName evidence="2">Uncharacterized protein</fullName>
    </submittedName>
</protein>
<dbReference type="Proteomes" id="UP001162483">
    <property type="component" value="Unassembled WGS sequence"/>
</dbReference>
<gene>
    <name evidence="2" type="ORF">SPARVUS_LOCUS14488451</name>
</gene>
<proteinExistence type="predicted"/>
<feature type="compositionally biased region" description="Pro residues" evidence="1">
    <location>
        <begin position="168"/>
        <end position="180"/>
    </location>
</feature>
<dbReference type="EMBL" id="CATNWA010019068">
    <property type="protein sequence ID" value="CAI9611087.1"/>
    <property type="molecule type" value="Genomic_DNA"/>
</dbReference>
<organism evidence="2 3">
    <name type="scientific">Staurois parvus</name>
    <dbReference type="NCBI Taxonomy" id="386267"/>
    <lineage>
        <taxon>Eukaryota</taxon>
        <taxon>Metazoa</taxon>
        <taxon>Chordata</taxon>
        <taxon>Craniata</taxon>
        <taxon>Vertebrata</taxon>
        <taxon>Euteleostomi</taxon>
        <taxon>Amphibia</taxon>
        <taxon>Batrachia</taxon>
        <taxon>Anura</taxon>
        <taxon>Neobatrachia</taxon>
        <taxon>Ranoidea</taxon>
        <taxon>Ranidae</taxon>
        <taxon>Staurois</taxon>
    </lineage>
</organism>
<reference evidence="2" key="1">
    <citation type="submission" date="2023-05" db="EMBL/GenBank/DDBJ databases">
        <authorList>
            <person name="Stuckert A."/>
        </authorList>
    </citation>
    <scope>NUCLEOTIDE SEQUENCE</scope>
</reference>
<comment type="caution">
    <text evidence="2">The sequence shown here is derived from an EMBL/GenBank/DDBJ whole genome shotgun (WGS) entry which is preliminary data.</text>
</comment>
<feature type="region of interest" description="Disordered" evidence="1">
    <location>
        <begin position="142"/>
        <end position="200"/>
    </location>
</feature>
<keyword evidence="3" id="KW-1185">Reference proteome</keyword>
<evidence type="ECO:0000256" key="1">
    <source>
        <dbReference type="SAM" id="MobiDB-lite"/>
    </source>
</evidence>